<dbReference type="SMART" id="SM00060">
    <property type="entry name" value="FN3"/>
    <property type="match status" value="1"/>
</dbReference>
<evidence type="ECO:0000313" key="10">
    <source>
        <dbReference type="WBParaSite" id="SCUD_0002135801-mRNA-1"/>
    </source>
</evidence>
<evidence type="ECO:0000256" key="6">
    <source>
        <dbReference type="ARBA" id="ARBA00022989"/>
    </source>
</evidence>
<evidence type="ECO:0000259" key="9">
    <source>
        <dbReference type="PROSITE" id="PS50853"/>
    </source>
</evidence>
<evidence type="ECO:0000256" key="2">
    <source>
        <dbReference type="ARBA" id="ARBA00022692"/>
    </source>
</evidence>
<keyword evidence="6" id="KW-1133">Transmembrane helix</keyword>
<proteinExistence type="predicted"/>
<feature type="domain" description="Fibronectin type-III" evidence="9">
    <location>
        <begin position="22"/>
        <end position="119"/>
    </location>
</feature>
<dbReference type="GO" id="GO:0005005">
    <property type="term" value="F:transmembrane-ephrin receptor activity"/>
    <property type="evidence" value="ECO:0007669"/>
    <property type="project" value="TreeGrafter"/>
</dbReference>
<protein>
    <submittedName>
        <fullName evidence="10">Fibronectin type-III domain-containing protein</fullName>
    </submittedName>
</protein>
<evidence type="ECO:0000256" key="7">
    <source>
        <dbReference type="ARBA" id="ARBA00023136"/>
    </source>
</evidence>
<dbReference type="WBParaSite" id="SCUD_0002135801-mRNA-1">
    <property type="protein sequence ID" value="SCUD_0002135801-mRNA-1"/>
    <property type="gene ID" value="SCUD_0002135801"/>
</dbReference>
<dbReference type="AlphaFoldDB" id="A0A183L204"/>
<dbReference type="PROSITE" id="PS50853">
    <property type="entry name" value="FN3"/>
    <property type="match status" value="1"/>
</dbReference>
<dbReference type="InterPro" id="IPR050449">
    <property type="entry name" value="Ephrin_rcpt_TKs"/>
</dbReference>
<sequence>LLKQLIKIFDLICYFLLAPSSSPLHVRLSGLSSSSVEVSWAPPPVQYRNGKLTGYEVRIFEVGAETQTETIIKVTVPGQRQYTARGLKEKTFYTFMVRAFTSAGPGPWSGASNIRTSIECSKQISIQGFRLLYSANNNPYESGQWTSFDVGPVNMAIISHLESKTSYVICIKSRGPDGRYGDCSQPVISRLASSNGESDFSVRGLFCSGDDTSVKVTWQQPKRTEKLEGFKVSE</sequence>
<dbReference type="InterPro" id="IPR036116">
    <property type="entry name" value="FN3_sf"/>
</dbReference>
<evidence type="ECO:0000256" key="5">
    <source>
        <dbReference type="ARBA" id="ARBA00022840"/>
    </source>
</evidence>
<dbReference type="GO" id="GO:0007411">
    <property type="term" value="P:axon guidance"/>
    <property type="evidence" value="ECO:0007669"/>
    <property type="project" value="TreeGrafter"/>
</dbReference>
<name>A0A183L204_9TREM</name>
<reference evidence="10" key="1">
    <citation type="submission" date="2016-06" db="UniProtKB">
        <authorList>
            <consortium name="WormBaseParasite"/>
        </authorList>
    </citation>
    <scope>IDENTIFICATION</scope>
</reference>
<dbReference type="GO" id="GO:0005886">
    <property type="term" value="C:plasma membrane"/>
    <property type="evidence" value="ECO:0007669"/>
    <property type="project" value="TreeGrafter"/>
</dbReference>
<keyword evidence="2" id="KW-0812">Transmembrane</keyword>
<dbReference type="PANTHER" id="PTHR46877:SF14">
    <property type="entry name" value="RECEPTOR PROTEIN-TYROSINE KINASE"/>
    <property type="match status" value="1"/>
</dbReference>
<dbReference type="Gene3D" id="2.60.40.10">
    <property type="entry name" value="Immunoglobulins"/>
    <property type="match status" value="2"/>
</dbReference>
<dbReference type="SUPFAM" id="SSF49265">
    <property type="entry name" value="Fibronectin type III"/>
    <property type="match status" value="2"/>
</dbReference>
<keyword evidence="3" id="KW-0677">Repeat</keyword>
<keyword evidence="4" id="KW-0547">Nucleotide-binding</keyword>
<organism evidence="10">
    <name type="scientific">Schistosoma curassoni</name>
    <dbReference type="NCBI Taxonomy" id="6186"/>
    <lineage>
        <taxon>Eukaryota</taxon>
        <taxon>Metazoa</taxon>
        <taxon>Spiralia</taxon>
        <taxon>Lophotrochozoa</taxon>
        <taxon>Platyhelminthes</taxon>
        <taxon>Trematoda</taxon>
        <taxon>Digenea</taxon>
        <taxon>Strigeidida</taxon>
        <taxon>Schistosomatoidea</taxon>
        <taxon>Schistosomatidae</taxon>
        <taxon>Schistosoma</taxon>
    </lineage>
</organism>
<dbReference type="InterPro" id="IPR013783">
    <property type="entry name" value="Ig-like_fold"/>
</dbReference>
<dbReference type="GO" id="GO:0030425">
    <property type="term" value="C:dendrite"/>
    <property type="evidence" value="ECO:0007669"/>
    <property type="project" value="TreeGrafter"/>
</dbReference>
<dbReference type="FunFam" id="2.60.40.10:FF:000028">
    <property type="entry name" value="Neuronal cell adhesion molecule"/>
    <property type="match status" value="1"/>
</dbReference>
<evidence type="ECO:0000256" key="1">
    <source>
        <dbReference type="ARBA" id="ARBA00004167"/>
    </source>
</evidence>
<dbReference type="CDD" id="cd00063">
    <property type="entry name" value="FN3"/>
    <property type="match status" value="1"/>
</dbReference>
<keyword evidence="7" id="KW-0472">Membrane</keyword>
<comment type="subcellular location">
    <subcellularLocation>
        <location evidence="1">Membrane</location>
        <topology evidence="1">Single-pass membrane protein</topology>
    </subcellularLocation>
</comment>
<evidence type="ECO:0000256" key="3">
    <source>
        <dbReference type="ARBA" id="ARBA00022737"/>
    </source>
</evidence>
<evidence type="ECO:0000256" key="4">
    <source>
        <dbReference type="ARBA" id="ARBA00022741"/>
    </source>
</evidence>
<keyword evidence="5" id="KW-0067">ATP-binding</keyword>
<dbReference type="GO" id="GO:0005524">
    <property type="term" value="F:ATP binding"/>
    <property type="evidence" value="ECO:0007669"/>
    <property type="project" value="UniProtKB-KW"/>
</dbReference>
<accession>A0A183L204</accession>
<dbReference type="STRING" id="6186.A0A183L204"/>
<evidence type="ECO:0000256" key="8">
    <source>
        <dbReference type="ARBA" id="ARBA00023170"/>
    </source>
</evidence>
<dbReference type="PANTHER" id="PTHR46877">
    <property type="entry name" value="EPH RECEPTOR A5"/>
    <property type="match status" value="1"/>
</dbReference>
<dbReference type="InterPro" id="IPR003961">
    <property type="entry name" value="FN3_dom"/>
</dbReference>
<dbReference type="PRINTS" id="PR00014">
    <property type="entry name" value="FNTYPEIII"/>
</dbReference>
<keyword evidence="8" id="KW-0675">Receptor</keyword>
<dbReference type="Pfam" id="PF00041">
    <property type="entry name" value="fn3"/>
    <property type="match status" value="1"/>
</dbReference>